<feature type="modified residue" description="4-aspartylphosphate" evidence="2">
    <location>
        <position position="66"/>
    </location>
</feature>
<reference evidence="4 5" key="1">
    <citation type="submission" date="2019-08" db="EMBL/GenBank/DDBJ databases">
        <title>Deep-cultivation of Planctomycetes and their phenomic and genomic characterization uncovers novel biology.</title>
        <authorList>
            <person name="Wiegand S."/>
            <person name="Jogler M."/>
            <person name="Boedeker C."/>
            <person name="Pinto D."/>
            <person name="Vollmers J."/>
            <person name="Rivas-Marin E."/>
            <person name="Kohn T."/>
            <person name="Peeters S.H."/>
            <person name="Heuer A."/>
            <person name="Rast P."/>
            <person name="Oberbeckmann S."/>
            <person name="Bunk B."/>
            <person name="Jeske O."/>
            <person name="Meyerdierks A."/>
            <person name="Storesund J.E."/>
            <person name="Kallscheuer N."/>
            <person name="Luecker S."/>
            <person name="Lage O.M."/>
            <person name="Pohl T."/>
            <person name="Merkel B.J."/>
            <person name="Hornburger P."/>
            <person name="Mueller R.-W."/>
            <person name="Bruemmer F."/>
            <person name="Labrenz M."/>
            <person name="Spormann A.M."/>
            <person name="Op den Camp H."/>
            <person name="Overmann J."/>
            <person name="Amann R."/>
            <person name="Jetten M.S.M."/>
            <person name="Mascher T."/>
            <person name="Medema M.H."/>
            <person name="Devos D.P."/>
            <person name="Kaster A.-K."/>
            <person name="Ovreas L."/>
            <person name="Rohde M."/>
            <person name="Galperin M.Y."/>
            <person name="Jogler C."/>
        </authorList>
    </citation>
    <scope>NUCLEOTIDE SEQUENCE [LARGE SCALE GENOMIC DNA]</scope>
    <source>
        <strain evidence="4 5">OJF2</strain>
    </source>
</reference>
<name>A0A5B9VWW0_9BACT</name>
<evidence type="ECO:0000259" key="3">
    <source>
        <dbReference type="PROSITE" id="PS50110"/>
    </source>
</evidence>
<dbReference type="InterPro" id="IPR050595">
    <property type="entry name" value="Bact_response_regulator"/>
</dbReference>
<dbReference type="Proteomes" id="UP000324233">
    <property type="component" value="Chromosome"/>
</dbReference>
<sequence>MASPPSRSPDAPARNSRVLIVDDNKDLALSLARLLSILGYEVRTEFDGARGIEAAREFQPRAILLDIGLPRIDGYQVARTLRDEGLNMLIIAISGYGQEEDRRRSQQAGMDHHVTKPVDVKTIASLIGDPA</sequence>
<evidence type="ECO:0000313" key="4">
    <source>
        <dbReference type="EMBL" id="QEH32813.1"/>
    </source>
</evidence>
<dbReference type="InterPro" id="IPR011006">
    <property type="entry name" value="CheY-like_superfamily"/>
</dbReference>
<proteinExistence type="predicted"/>
<organism evidence="4 5">
    <name type="scientific">Aquisphaera giovannonii</name>
    <dbReference type="NCBI Taxonomy" id="406548"/>
    <lineage>
        <taxon>Bacteria</taxon>
        <taxon>Pseudomonadati</taxon>
        <taxon>Planctomycetota</taxon>
        <taxon>Planctomycetia</taxon>
        <taxon>Isosphaerales</taxon>
        <taxon>Isosphaeraceae</taxon>
        <taxon>Aquisphaera</taxon>
    </lineage>
</organism>
<protein>
    <submittedName>
        <fullName evidence="4">Polar-differentiation response regulator DivK</fullName>
    </submittedName>
</protein>
<keyword evidence="1 2" id="KW-0597">Phosphoprotein</keyword>
<dbReference type="PROSITE" id="PS50110">
    <property type="entry name" value="RESPONSE_REGULATORY"/>
    <property type="match status" value="1"/>
</dbReference>
<dbReference type="RefSeq" id="WP_168221636.1">
    <property type="nucleotide sequence ID" value="NZ_CP042997.1"/>
</dbReference>
<dbReference type="SUPFAM" id="SSF52172">
    <property type="entry name" value="CheY-like"/>
    <property type="match status" value="1"/>
</dbReference>
<accession>A0A5B9VWW0</accession>
<dbReference type="PANTHER" id="PTHR44591">
    <property type="entry name" value="STRESS RESPONSE REGULATOR PROTEIN 1"/>
    <property type="match status" value="1"/>
</dbReference>
<dbReference type="Pfam" id="PF00072">
    <property type="entry name" value="Response_reg"/>
    <property type="match status" value="1"/>
</dbReference>
<dbReference type="KEGG" id="agv:OJF2_12970"/>
<dbReference type="AlphaFoldDB" id="A0A5B9VWW0"/>
<dbReference type="Gene3D" id="3.40.50.2300">
    <property type="match status" value="1"/>
</dbReference>
<gene>
    <name evidence="4" type="primary">divK</name>
    <name evidence="4" type="ORF">OJF2_12970</name>
</gene>
<feature type="domain" description="Response regulatory" evidence="3">
    <location>
        <begin position="17"/>
        <end position="131"/>
    </location>
</feature>
<dbReference type="InterPro" id="IPR001789">
    <property type="entry name" value="Sig_transdc_resp-reg_receiver"/>
</dbReference>
<evidence type="ECO:0000313" key="5">
    <source>
        <dbReference type="Proteomes" id="UP000324233"/>
    </source>
</evidence>
<evidence type="ECO:0000256" key="1">
    <source>
        <dbReference type="ARBA" id="ARBA00022553"/>
    </source>
</evidence>
<dbReference type="PANTHER" id="PTHR44591:SF3">
    <property type="entry name" value="RESPONSE REGULATORY DOMAIN-CONTAINING PROTEIN"/>
    <property type="match status" value="1"/>
</dbReference>
<dbReference type="SMART" id="SM00448">
    <property type="entry name" value="REC"/>
    <property type="match status" value="1"/>
</dbReference>
<keyword evidence="5" id="KW-1185">Reference proteome</keyword>
<dbReference type="GO" id="GO:0000160">
    <property type="term" value="P:phosphorelay signal transduction system"/>
    <property type="evidence" value="ECO:0007669"/>
    <property type="project" value="InterPro"/>
</dbReference>
<dbReference type="EMBL" id="CP042997">
    <property type="protein sequence ID" value="QEH32813.1"/>
    <property type="molecule type" value="Genomic_DNA"/>
</dbReference>
<evidence type="ECO:0000256" key="2">
    <source>
        <dbReference type="PROSITE-ProRule" id="PRU00169"/>
    </source>
</evidence>